<dbReference type="SUPFAM" id="SSF52266">
    <property type="entry name" value="SGNH hydrolase"/>
    <property type="match status" value="1"/>
</dbReference>
<name>K4KI63_SIMAS</name>
<dbReference type="STRING" id="1117647.M5M_03430"/>
<proteinExistence type="predicted"/>
<protein>
    <submittedName>
        <fullName evidence="3">Acyl-CoA thioesterase I</fullName>
    </submittedName>
</protein>
<dbReference type="Pfam" id="PF13472">
    <property type="entry name" value="Lipase_GDSL_2"/>
    <property type="match status" value="1"/>
</dbReference>
<dbReference type="eggNOG" id="COG2755">
    <property type="taxonomic scope" value="Bacteria"/>
</dbReference>
<accession>K4KI63</accession>
<dbReference type="Proteomes" id="UP000000466">
    <property type="component" value="Chromosome"/>
</dbReference>
<sequence length="201" mass="21574">MKWFLSLLAGLLLSVSVSAEPAPRLLVLGDSLSAGYGLEHPDQGWVSLMAQDLKNDYKVINASISGDTTAGGLARLPALLDKYSPEILIIELGGNDGLRGYSLATLRQNLSQMVSLGQAAGAEVVVMEIQIPPNYGKRYTEKFTAIFSQVAADKNARLIPFFLTELALVDGMMQADGIHPTAAAQNTMKDQVLDALQLAQR</sequence>
<evidence type="ECO:0000313" key="3">
    <source>
        <dbReference type="EMBL" id="AFU97895.1"/>
    </source>
</evidence>
<keyword evidence="1" id="KW-0732">Signal</keyword>
<dbReference type="AlphaFoldDB" id="K4KI63"/>
<dbReference type="KEGG" id="saga:M5M_03430"/>
<evidence type="ECO:0000259" key="2">
    <source>
        <dbReference type="Pfam" id="PF13472"/>
    </source>
</evidence>
<evidence type="ECO:0000313" key="4">
    <source>
        <dbReference type="Proteomes" id="UP000000466"/>
    </source>
</evidence>
<dbReference type="EMBL" id="CP003746">
    <property type="protein sequence ID" value="AFU97895.1"/>
    <property type="molecule type" value="Genomic_DNA"/>
</dbReference>
<dbReference type="InterPro" id="IPR036514">
    <property type="entry name" value="SGNH_hydro_sf"/>
</dbReference>
<evidence type="ECO:0000256" key="1">
    <source>
        <dbReference type="SAM" id="SignalP"/>
    </source>
</evidence>
<feature type="domain" description="SGNH hydrolase-type esterase" evidence="2">
    <location>
        <begin position="27"/>
        <end position="184"/>
    </location>
</feature>
<dbReference type="InterPro" id="IPR051532">
    <property type="entry name" value="Ester_Hydrolysis_Enzymes"/>
</dbReference>
<dbReference type="HOGENOM" id="CLU_051180_3_0_6"/>
<dbReference type="GO" id="GO:0006629">
    <property type="term" value="P:lipid metabolic process"/>
    <property type="evidence" value="ECO:0007669"/>
    <property type="project" value="InterPro"/>
</dbReference>
<dbReference type="PROSITE" id="PS01098">
    <property type="entry name" value="LIPASE_GDSL_SER"/>
    <property type="match status" value="1"/>
</dbReference>
<dbReference type="InterPro" id="IPR008265">
    <property type="entry name" value="Lipase_GDSL_AS"/>
</dbReference>
<dbReference type="PANTHER" id="PTHR30383:SF24">
    <property type="entry name" value="THIOESTERASE 1_PROTEASE 1_LYSOPHOSPHOLIPASE L1"/>
    <property type="match status" value="1"/>
</dbReference>
<dbReference type="Gene3D" id="3.40.50.1110">
    <property type="entry name" value="SGNH hydrolase"/>
    <property type="match status" value="1"/>
</dbReference>
<organism evidence="3 4">
    <name type="scientific">Simiduia agarivorans (strain DSM 21679 / JCM 13881 / BCRC 17597 / SA1)</name>
    <dbReference type="NCBI Taxonomy" id="1117647"/>
    <lineage>
        <taxon>Bacteria</taxon>
        <taxon>Pseudomonadati</taxon>
        <taxon>Pseudomonadota</taxon>
        <taxon>Gammaproteobacteria</taxon>
        <taxon>Cellvibrionales</taxon>
        <taxon>Cellvibrionaceae</taxon>
        <taxon>Simiduia</taxon>
    </lineage>
</organism>
<dbReference type="InterPro" id="IPR013830">
    <property type="entry name" value="SGNH_hydro"/>
</dbReference>
<gene>
    <name evidence="3" type="ordered locus">M5M_03430</name>
</gene>
<dbReference type="GO" id="GO:0004622">
    <property type="term" value="F:phosphatidylcholine lysophospholipase activity"/>
    <property type="evidence" value="ECO:0007669"/>
    <property type="project" value="TreeGrafter"/>
</dbReference>
<keyword evidence="4" id="KW-1185">Reference proteome</keyword>
<dbReference type="PANTHER" id="PTHR30383">
    <property type="entry name" value="THIOESTERASE 1/PROTEASE 1/LYSOPHOSPHOLIPASE L1"/>
    <property type="match status" value="1"/>
</dbReference>
<dbReference type="OrthoDB" id="9786188at2"/>
<dbReference type="RefSeq" id="WP_015046068.1">
    <property type="nucleotide sequence ID" value="NC_018868.3"/>
</dbReference>
<feature type="chain" id="PRO_5003878205" evidence="1">
    <location>
        <begin position="20"/>
        <end position="201"/>
    </location>
</feature>
<dbReference type="CDD" id="cd01822">
    <property type="entry name" value="Lysophospholipase_L1_like"/>
    <property type="match status" value="1"/>
</dbReference>
<feature type="signal peptide" evidence="1">
    <location>
        <begin position="1"/>
        <end position="19"/>
    </location>
</feature>
<reference evidence="3 4" key="1">
    <citation type="journal article" date="2013" name="Genome Announc.">
        <title>Complete genome sequence of Simiduia agarivorans SA1(T), a marine bacterium able to degrade a variety of polysaccharides.</title>
        <authorList>
            <person name="Lin S.Y."/>
            <person name="Shieh W.Y."/>
            <person name="Chen J.S."/>
            <person name="Tang S.L."/>
        </authorList>
    </citation>
    <scope>NUCLEOTIDE SEQUENCE [LARGE SCALE GENOMIC DNA]</scope>
    <source>
        <strain evidence="4">DSM 21679 / JCM 13881 / BCRC 17597 / SA1</strain>
    </source>
</reference>